<keyword evidence="1" id="KW-0472">Membrane</keyword>
<feature type="transmembrane region" description="Helical" evidence="1">
    <location>
        <begin position="107"/>
        <end position="128"/>
    </location>
</feature>
<accession>A0ABT1T7T2</accession>
<dbReference type="RefSeq" id="WP_256540872.1">
    <property type="nucleotide sequence ID" value="NZ_JANHOH010000009.1"/>
</dbReference>
<evidence type="ECO:0000313" key="3">
    <source>
        <dbReference type="Proteomes" id="UP001204376"/>
    </source>
</evidence>
<dbReference type="EMBL" id="JANHOH010000009">
    <property type="protein sequence ID" value="MCQ6960690.1"/>
    <property type="molecule type" value="Genomic_DNA"/>
</dbReference>
<proteinExistence type="predicted"/>
<feature type="transmembrane region" description="Helical" evidence="1">
    <location>
        <begin position="45"/>
        <end position="63"/>
    </location>
</feature>
<name>A0ABT1T7T2_9SPHI</name>
<organism evidence="2 3">
    <name type="scientific">Mucilaginibacter aquariorum</name>
    <dbReference type="NCBI Taxonomy" id="2967225"/>
    <lineage>
        <taxon>Bacteria</taxon>
        <taxon>Pseudomonadati</taxon>
        <taxon>Bacteroidota</taxon>
        <taxon>Sphingobacteriia</taxon>
        <taxon>Sphingobacteriales</taxon>
        <taxon>Sphingobacteriaceae</taxon>
        <taxon>Mucilaginibacter</taxon>
    </lineage>
</organism>
<keyword evidence="1" id="KW-1133">Transmembrane helix</keyword>
<keyword evidence="3" id="KW-1185">Reference proteome</keyword>
<feature type="transmembrane region" description="Helical" evidence="1">
    <location>
        <begin position="197"/>
        <end position="215"/>
    </location>
</feature>
<sequence>MQKQNKLWRVLFAVAIIAIAIQQLIFSVFMPVIIPWPTELAKSPAAVWVGSIILAAIAVLIIGDSKARPAAIYLGLLFLLLVLFFHIPNQFLTTPAFLGSWNNALKLFALSGCAFIVAASLPQTGTFTTGFERMIPFGSCFLAIVMIVFGIEHFVYIGFMPRLVPKGIPFPVFWSYFTGVALIAAGLGIILNIKLRLAASLLGLMIFIWFLLLHIPRALADPHSGNGNEIVSAFEALAFSCAAFILAASNKKIGVKAKPKKG</sequence>
<feature type="transmembrane region" description="Helical" evidence="1">
    <location>
        <begin position="171"/>
        <end position="190"/>
    </location>
</feature>
<protein>
    <recommendedName>
        <fullName evidence="4">DoxX family protein</fullName>
    </recommendedName>
</protein>
<dbReference type="Proteomes" id="UP001204376">
    <property type="component" value="Unassembled WGS sequence"/>
</dbReference>
<evidence type="ECO:0000256" key="1">
    <source>
        <dbReference type="SAM" id="Phobius"/>
    </source>
</evidence>
<feature type="transmembrane region" description="Helical" evidence="1">
    <location>
        <begin position="230"/>
        <end position="248"/>
    </location>
</feature>
<comment type="caution">
    <text evidence="2">The sequence shown here is derived from an EMBL/GenBank/DDBJ whole genome shotgun (WGS) entry which is preliminary data.</text>
</comment>
<evidence type="ECO:0008006" key="4">
    <source>
        <dbReference type="Google" id="ProtNLM"/>
    </source>
</evidence>
<reference evidence="2 3" key="1">
    <citation type="submission" date="2022-07" db="EMBL/GenBank/DDBJ databases">
        <title>Mucilaginibacter sp. JC4.</title>
        <authorList>
            <person name="Le V."/>
            <person name="Ko S.-R."/>
            <person name="Ahn C.-Y."/>
            <person name="Oh H.-M."/>
        </authorList>
    </citation>
    <scope>NUCLEOTIDE SEQUENCE [LARGE SCALE GENOMIC DNA]</scope>
    <source>
        <strain evidence="2 3">JC4</strain>
    </source>
</reference>
<keyword evidence="1" id="KW-0812">Transmembrane</keyword>
<feature type="transmembrane region" description="Helical" evidence="1">
    <location>
        <begin position="70"/>
        <end position="87"/>
    </location>
</feature>
<feature type="transmembrane region" description="Helical" evidence="1">
    <location>
        <begin position="140"/>
        <end position="159"/>
    </location>
</feature>
<gene>
    <name evidence="2" type="ORF">NPE20_22110</name>
</gene>
<evidence type="ECO:0000313" key="2">
    <source>
        <dbReference type="EMBL" id="MCQ6960690.1"/>
    </source>
</evidence>
<feature type="transmembrane region" description="Helical" evidence="1">
    <location>
        <begin position="7"/>
        <end position="33"/>
    </location>
</feature>